<evidence type="ECO:0000313" key="2">
    <source>
        <dbReference type="WBParaSite" id="Hba_17115"/>
    </source>
</evidence>
<organism evidence="1 2">
    <name type="scientific">Heterorhabditis bacteriophora</name>
    <name type="common">Entomopathogenic nematode worm</name>
    <dbReference type="NCBI Taxonomy" id="37862"/>
    <lineage>
        <taxon>Eukaryota</taxon>
        <taxon>Metazoa</taxon>
        <taxon>Ecdysozoa</taxon>
        <taxon>Nematoda</taxon>
        <taxon>Chromadorea</taxon>
        <taxon>Rhabditida</taxon>
        <taxon>Rhabditina</taxon>
        <taxon>Rhabditomorpha</taxon>
        <taxon>Strongyloidea</taxon>
        <taxon>Heterorhabditidae</taxon>
        <taxon>Heterorhabditis</taxon>
    </lineage>
</organism>
<accession>A0A1I7XIH1</accession>
<evidence type="ECO:0000313" key="1">
    <source>
        <dbReference type="Proteomes" id="UP000095283"/>
    </source>
</evidence>
<reference evidence="2" key="1">
    <citation type="submission" date="2016-11" db="UniProtKB">
        <authorList>
            <consortium name="WormBaseParasite"/>
        </authorList>
    </citation>
    <scope>IDENTIFICATION</scope>
</reference>
<dbReference type="AlphaFoldDB" id="A0A1I7XIH1"/>
<sequence length="289" mass="32784">MKDAINRGSEFRCPTCNRPNEETNFDSIMKIQGVCVHFHHPTYTVDTENTTQRTECYYSDSRRRVKDKKCFCPFGNRSYDDDDAMNDEVFNPWEALNSCTMCGINCHRMCAGSPWSKYTFDGEGEEPPWQCDDCRGCNDAIDLLETETLNSQPNTMHIEMVIVNGVHDSFYPRMRSSFLRAITNALGGLTIGSTISHRKLEKVKPRGQGCMSILAFMKPLNYIEKHADVSKKRKSDVAASSSLCPPKQARIKTIPENVEDVQIIGKSESAILLKLENSESQDKEKHALY</sequence>
<dbReference type="WBParaSite" id="Hba_17115">
    <property type="protein sequence ID" value="Hba_17115"/>
    <property type="gene ID" value="Hba_17115"/>
</dbReference>
<name>A0A1I7XIH1_HETBA</name>
<protein>
    <submittedName>
        <fullName evidence="2">PHD-type domain-containing protein</fullName>
    </submittedName>
</protein>
<proteinExistence type="predicted"/>
<keyword evidence="1" id="KW-1185">Reference proteome</keyword>
<dbReference type="Proteomes" id="UP000095283">
    <property type="component" value="Unplaced"/>
</dbReference>